<dbReference type="GO" id="GO:0009103">
    <property type="term" value="P:lipopolysaccharide biosynthetic process"/>
    <property type="evidence" value="ECO:0007669"/>
    <property type="project" value="TreeGrafter"/>
</dbReference>
<dbReference type="GO" id="GO:0016757">
    <property type="term" value="F:glycosyltransferase activity"/>
    <property type="evidence" value="ECO:0007669"/>
    <property type="project" value="InterPro"/>
</dbReference>
<evidence type="ECO:0000313" key="4">
    <source>
        <dbReference type="Proteomes" id="UP000318616"/>
    </source>
</evidence>
<feature type="domain" description="Glycosyl transferase family 1" evidence="2">
    <location>
        <begin position="242"/>
        <end position="409"/>
    </location>
</feature>
<dbReference type="EMBL" id="SFAP01000258">
    <property type="protein sequence ID" value="TRV18481.1"/>
    <property type="molecule type" value="Genomic_DNA"/>
</dbReference>
<evidence type="ECO:0000313" key="3">
    <source>
        <dbReference type="EMBL" id="TRV18481.1"/>
    </source>
</evidence>
<organism evidence="3 4">
    <name type="scientific">Microcystis wesenbergii Mw_MB_S_20031200_S109D</name>
    <dbReference type="NCBI Taxonomy" id="2486241"/>
    <lineage>
        <taxon>Bacteria</taxon>
        <taxon>Bacillati</taxon>
        <taxon>Cyanobacteriota</taxon>
        <taxon>Cyanophyceae</taxon>
        <taxon>Oscillatoriophycideae</taxon>
        <taxon>Chroococcales</taxon>
        <taxon>Microcystaceae</taxon>
        <taxon>Microcystis</taxon>
    </lineage>
</organism>
<dbReference type="SUPFAM" id="SSF53756">
    <property type="entry name" value="UDP-Glycosyltransferase/glycogen phosphorylase"/>
    <property type="match status" value="1"/>
</dbReference>
<comment type="caution">
    <text evidence="3">The sequence shown here is derived from an EMBL/GenBank/DDBJ whole genome shotgun (WGS) entry which is preliminary data.</text>
</comment>
<dbReference type="Proteomes" id="UP000318616">
    <property type="component" value="Unassembled WGS sequence"/>
</dbReference>
<name>A0A552LE40_9CHRO</name>
<dbReference type="AlphaFoldDB" id="A0A552LE40"/>
<dbReference type="CDD" id="cd03809">
    <property type="entry name" value="GT4_MtfB-like"/>
    <property type="match status" value="1"/>
</dbReference>
<sequence>MSLRIAYDITRLSELYTLRDYKIGVSRTIESLLTELLKMTEIDLKIVSAGGQSPPLTIISGNLYAREIHNSSFVIDNDFNSKLLPKIIYESLFQTYCYLHRLKSNHNQPTLIKAFWKFWRESSFIHQDTFYTFNPANYDLIHITSIRSPQKELTGTLPRLMTIYDLFQIQSDQYKNTSRESFFQKFLNNIDLQKDWITCNSEYTRQEFLEYTGMSADRVFTNLQGANEQFYPVSDTETIQLARQRYFIPNGDYFLCVASYLDPRKNVPFLIQNFIKLITEQPNLDINLAIIGSLSYKSPEIITLMEEIKAYKNRIVFTGFVPDQDLCVLYSGAKAFIFPSLGEGFGIPVLEAMQCGTPVITSNVTSLPEIAGDAAILINPRDGDELCQAMLNFLTDEDLRDRLKQKGIERAKQFSWSKCARETVEIYQKMVN</sequence>
<dbReference type="FunFam" id="3.40.50.2000:FF:000119">
    <property type="entry name" value="Glycosyl transferase group 1"/>
    <property type="match status" value="1"/>
</dbReference>
<evidence type="ECO:0000259" key="2">
    <source>
        <dbReference type="Pfam" id="PF00534"/>
    </source>
</evidence>
<keyword evidence="1 3" id="KW-0808">Transferase</keyword>
<proteinExistence type="predicted"/>
<dbReference type="InterPro" id="IPR001296">
    <property type="entry name" value="Glyco_trans_1"/>
</dbReference>
<protein>
    <submittedName>
        <fullName evidence="3">Glycosyltransferase family 1 protein</fullName>
    </submittedName>
</protein>
<dbReference type="Gene3D" id="3.40.50.2000">
    <property type="entry name" value="Glycogen Phosphorylase B"/>
    <property type="match status" value="2"/>
</dbReference>
<dbReference type="Pfam" id="PF00534">
    <property type="entry name" value="Glycos_transf_1"/>
    <property type="match status" value="1"/>
</dbReference>
<gene>
    <name evidence="3" type="ORF">EWV88_20665</name>
</gene>
<reference evidence="3 4" key="1">
    <citation type="submission" date="2019-01" db="EMBL/GenBank/DDBJ databases">
        <title>Coherence of Microcystis species and biogeography revealed through population genomics.</title>
        <authorList>
            <person name="Perez-Carrascal O.M."/>
            <person name="Terrat Y."/>
            <person name="Giani A."/>
            <person name="Fortin N."/>
            <person name="Tromas N."/>
            <person name="Shapiro B.J."/>
        </authorList>
    </citation>
    <scope>NUCLEOTIDE SEQUENCE [LARGE SCALE GENOMIC DNA]</scope>
    <source>
        <strain evidence="3">Mw_MB_S_20031200_S109D</strain>
    </source>
</reference>
<accession>A0A552LE40</accession>
<evidence type="ECO:0000256" key="1">
    <source>
        <dbReference type="ARBA" id="ARBA00022679"/>
    </source>
</evidence>
<dbReference type="PANTHER" id="PTHR46401">
    <property type="entry name" value="GLYCOSYLTRANSFERASE WBBK-RELATED"/>
    <property type="match status" value="1"/>
</dbReference>
<dbReference type="PANTHER" id="PTHR46401:SF2">
    <property type="entry name" value="GLYCOSYLTRANSFERASE WBBK-RELATED"/>
    <property type="match status" value="1"/>
</dbReference>